<evidence type="ECO:0000313" key="1">
    <source>
        <dbReference type="EMBL" id="MCO6051750.1"/>
    </source>
</evidence>
<comment type="caution">
    <text evidence="1">The sequence shown here is derived from an EMBL/GenBank/DDBJ whole genome shotgun (WGS) entry which is preliminary data.</text>
</comment>
<sequence length="301" mass="31705">MSAGLLGLTLFLAGNHGDPAMAASESTAAPDKTGTARSVETVDQILLRIERPQEVVDEMRRLPSLLAQMTEATQGGSIPGAVVRKLGDAVDAGFDPATAERKVVEAVAGAGGETAGDGLAAVATRFDAAGAELEKLSASKNSELVAEDMEKRAAARSDKARIEELSTLMASPELRGEVRLTAQRIERALDLVFSAGAEKVAATDDAEWRETIAEFIARSRVDGGEASVPLSRQTGVAEGRAYLEGRLLLLSEDDVATLHAFYASAEGRKKRDALVAAFQKQNDENAKQALVAFVSALKMVP</sequence>
<reference evidence="1 2" key="1">
    <citation type="submission" date="2022-06" db="EMBL/GenBank/DDBJ databases">
        <title>Mesorhizobium sp. strain RP14 Genome sequencing and assembly.</title>
        <authorList>
            <person name="Kim I."/>
        </authorList>
    </citation>
    <scope>NUCLEOTIDE SEQUENCE [LARGE SCALE GENOMIC DNA]</scope>
    <source>
        <strain evidence="2">RP14(2022)</strain>
    </source>
</reference>
<name>A0ABT1CA97_9HYPH</name>
<dbReference type="RefSeq" id="WP_252821634.1">
    <property type="nucleotide sequence ID" value="NZ_JAMXQS010000009.1"/>
</dbReference>
<accession>A0ABT1CA97</accession>
<protein>
    <recommendedName>
        <fullName evidence="3">DUF2059 domain-containing protein</fullName>
    </recommendedName>
</protein>
<evidence type="ECO:0000313" key="2">
    <source>
        <dbReference type="Proteomes" id="UP001205906"/>
    </source>
</evidence>
<proteinExistence type="predicted"/>
<evidence type="ECO:0008006" key="3">
    <source>
        <dbReference type="Google" id="ProtNLM"/>
    </source>
</evidence>
<dbReference type="EMBL" id="JAMXQS010000009">
    <property type="protein sequence ID" value="MCO6051750.1"/>
    <property type="molecule type" value="Genomic_DNA"/>
</dbReference>
<keyword evidence="2" id="KW-1185">Reference proteome</keyword>
<gene>
    <name evidence="1" type="ORF">NGM99_18350</name>
</gene>
<organism evidence="1 2">
    <name type="scientific">Mesorhizobium liriopis</name>
    <dbReference type="NCBI Taxonomy" id="2953882"/>
    <lineage>
        <taxon>Bacteria</taxon>
        <taxon>Pseudomonadati</taxon>
        <taxon>Pseudomonadota</taxon>
        <taxon>Alphaproteobacteria</taxon>
        <taxon>Hyphomicrobiales</taxon>
        <taxon>Phyllobacteriaceae</taxon>
        <taxon>Mesorhizobium</taxon>
    </lineage>
</organism>
<dbReference type="Proteomes" id="UP001205906">
    <property type="component" value="Unassembled WGS sequence"/>
</dbReference>